<reference evidence="4" key="1">
    <citation type="submission" date="2019-02" db="EMBL/GenBank/DDBJ databases">
        <title>FDA dAtabase for Regulatory Grade micrObial Sequences (FDA-ARGOS): Supporting development and validation of Infectious Disease Dx tests.</title>
        <authorList>
            <person name="Duncan R."/>
            <person name="Fisher C."/>
            <person name="Tallon L.J."/>
            <person name="Sadzewicz L."/>
            <person name="Sengamalay N."/>
            <person name="Ott S."/>
            <person name="Godinez A."/>
            <person name="Nagaraj S."/>
            <person name="Nadendla S."/>
            <person name="Sichtig H."/>
        </authorList>
    </citation>
    <scope>NUCLEOTIDE SEQUENCE</scope>
    <source>
        <strain evidence="4">FDAARGOS_360</strain>
        <strain evidence="3">FDAARGOS_361</strain>
    </source>
</reference>
<dbReference type="Pfam" id="PF21630">
    <property type="entry name" value="Q4D059-like"/>
    <property type="match status" value="1"/>
</dbReference>
<dbReference type="Proteomes" id="UP000318447">
    <property type="component" value="Unassembled WGS sequence"/>
</dbReference>
<comment type="caution">
    <text evidence="4">The sequence shown here is derived from an EMBL/GenBank/DDBJ whole genome shotgun (WGS) entry which is preliminary data.</text>
</comment>
<evidence type="ECO:0000256" key="2">
    <source>
        <dbReference type="SAM" id="Phobius"/>
    </source>
</evidence>
<sequence length="150" mass="16821">MVTTVKVEIPRESIMKPSYMDDVYLLNQFDGVNDNPQEDGLPLRKWILREVHEVLAKNPRKTEVVVKLKSDKSARTEFAVAIIGDYYVIPGVVFIVMLHYLIAHVFLPMRRIIRPTRQSPEEVTGAQDGGEAASSDHVSARSCSKAKKGA</sequence>
<protein>
    <submittedName>
        <fullName evidence="4">Uncharacterized protein</fullName>
    </submittedName>
</protein>
<organism evidence="4 6">
    <name type="scientific">Leishmania donovani</name>
    <dbReference type="NCBI Taxonomy" id="5661"/>
    <lineage>
        <taxon>Eukaryota</taxon>
        <taxon>Discoba</taxon>
        <taxon>Euglenozoa</taxon>
        <taxon>Kinetoplastea</taxon>
        <taxon>Metakinetoplastina</taxon>
        <taxon>Trypanosomatida</taxon>
        <taxon>Trypanosomatidae</taxon>
        <taxon>Leishmaniinae</taxon>
        <taxon>Leishmania</taxon>
    </lineage>
</organism>
<feature type="region of interest" description="Disordered" evidence="1">
    <location>
        <begin position="118"/>
        <end position="150"/>
    </location>
</feature>
<evidence type="ECO:0000313" key="6">
    <source>
        <dbReference type="Proteomes" id="UP000318821"/>
    </source>
</evidence>
<reference evidence="5" key="3">
    <citation type="submission" date="2019-02" db="EMBL/GenBank/DDBJ databases">
        <title>FDA dAtabase for Regulatory Grade micrObial Sequences (FDA-ARGOS): Supporting development and validation of Infectious Disease Dx tests.</title>
        <authorList>
            <person name="Duncan R."/>
            <person name="Fisher C."/>
            <person name="Tallon L."/>
            <person name="Sadzewicz L."/>
            <person name="Sengamalay N."/>
            <person name="Ott S."/>
            <person name="Godinez A."/>
            <person name="Nagaraj S."/>
            <person name="Vavikolanu K."/>
            <person name="Nadendla S."/>
            <person name="Aluvathingal J."/>
            <person name="Sichtig H."/>
        </authorList>
    </citation>
    <scope>NUCLEOTIDE SEQUENCE [LARGE SCALE GENOMIC DNA]</scope>
    <source>
        <strain evidence="5">FDAARGOS_361</strain>
    </source>
</reference>
<evidence type="ECO:0000256" key="1">
    <source>
        <dbReference type="SAM" id="MobiDB-lite"/>
    </source>
</evidence>
<evidence type="ECO:0000313" key="4">
    <source>
        <dbReference type="EMBL" id="TPP52127.1"/>
    </source>
</evidence>
<evidence type="ECO:0000313" key="3">
    <source>
        <dbReference type="EMBL" id="TPP41281.1"/>
    </source>
</evidence>
<dbReference type="EMBL" id="RHLD01000018">
    <property type="protein sequence ID" value="TPP52127.1"/>
    <property type="molecule type" value="Genomic_DNA"/>
</dbReference>
<accession>A0A504Y3V5</accession>
<dbReference type="EMBL" id="RHLC01000017">
    <property type="protein sequence ID" value="TPP41281.1"/>
    <property type="molecule type" value="Genomic_DNA"/>
</dbReference>
<keyword evidence="2" id="KW-0812">Transmembrane</keyword>
<gene>
    <name evidence="4" type="ORF">CGC20_5720</name>
    <name evidence="3" type="ORF">CGC21_32560</name>
</gene>
<dbReference type="Proteomes" id="UP000318821">
    <property type="component" value="Unassembled WGS sequence"/>
</dbReference>
<reference evidence="6" key="2">
    <citation type="submission" date="2019-02" db="EMBL/GenBank/DDBJ databases">
        <title>FDA dAtabase for Regulatory Grade micrObial Sequences (FDA-ARGOS): Supporting development and validation of Infectious Disease Dx tests.</title>
        <authorList>
            <person name="Duncan R."/>
            <person name="Fisher C."/>
            <person name="Tallon L."/>
            <person name="Sadzewicz L."/>
            <person name="Sengamalay N."/>
            <person name="Ott S."/>
            <person name="Godinez A."/>
            <person name="Nagaraj S."/>
            <person name="Vavikolanu K."/>
            <person name="Vyas G."/>
            <person name="Nadendla S."/>
            <person name="Aluvathingal J."/>
            <person name="Sichtig H."/>
        </authorList>
    </citation>
    <scope>NUCLEOTIDE SEQUENCE [LARGE SCALE GENOMIC DNA]</scope>
    <source>
        <strain evidence="6">FDAARGOS_360</strain>
    </source>
</reference>
<dbReference type="VEuPathDB" id="TriTrypDB:LDHU3_26.3330"/>
<dbReference type="AlphaFoldDB" id="A0A504Y3V5"/>
<dbReference type="VEuPathDB" id="TriTrypDB:LdBPK_262580.1"/>
<proteinExistence type="predicted"/>
<evidence type="ECO:0000313" key="5">
    <source>
        <dbReference type="Proteomes" id="UP000318447"/>
    </source>
</evidence>
<dbReference type="VEuPathDB" id="TriTrypDB:LdCL_260031700"/>
<name>A0A504Y3V5_LEIDO</name>
<feature type="transmembrane region" description="Helical" evidence="2">
    <location>
        <begin position="86"/>
        <end position="107"/>
    </location>
</feature>
<keyword evidence="2" id="KW-0472">Membrane</keyword>
<dbReference type="InterPro" id="IPR048946">
    <property type="entry name" value="Q4D059-like"/>
</dbReference>
<keyword evidence="2" id="KW-1133">Transmembrane helix</keyword>